<sequence length="673" mass="76333">MPQDQAYNILRNHPDPNQDGNASHHDYKLGPADGRVGCTLKINGEHYLITSNADYIPVPPSISTTHDIYVRDDMHYGTDDYILWPQQYSPDFPHFAAIPTPHGHPELAIMHHRLEPRDFMIMATLDFNNYTEMSSTTIIPISNTRGLGLVSPPKLQEIRTLYAMLLADCDGHRAKAAPETLAQCNALIPRIESGLARLSSFPAPFDKVQFTWAEVQRAYLELAAVMAYAVIYSPRIDLQKRRAALEEHAGGLAQHIPVAQTIGAFTSSVDVASILFAAHLPFWLVRPLHTFSREVILREVHPQLPPPSMLEPPPPDSKRIRVANHTNAKVAAMRAEAGQVLWYRDPFDQPIDQIAPTPVSVSARPEACRSSRYEPYPKKHPTAPKGGRDKFEVHQAPEMPDTIDVWANALRGVNRSHPSESRRSTDTHYVLPEPALLVSAESQAKREMMTYHWMLLRPVFHYALTVPGLATALKPQEWRDILDGRLTARASTNKKTAERNSELVRVLSPIFNALGLQGLERFPFKPEEIERYPIEKVKETIWALAETNFRYELVALDERASSKRRRAEVEMCFAGRMLVGIPVSFSQRGFAAEDNLERHRYFARLARLMLDWRTRNSKPAFLSDVGKVQGKLEWTDLLREKLEVAVAQYYTQSFYDLFGRAAVIPMRTSHRIE</sequence>
<dbReference type="EMBL" id="JAWWNJ010000036">
    <property type="protein sequence ID" value="KAK7023109.1"/>
    <property type="molecule type" value="Genomic_DNA"/>
</dbReference>
<organism evidence="2 3">
    <name type="scientific">Favolaschia claudopus</name>
    <dbReference type="NCBI Taxonomy" id="2862362"/>
    <lineage>
        <taxon>Eukaryota</taxon>
        <taxon>Fungi</taxon>
        <taxon>Dikarya</taxon>
        <taxon>Basidiomycota</taxon>
        <taxon>Agaricomycotina</taxon>
        <taxon>Agaricomycetes</taxon>
        <taxon>Agaricomycetidae</taxon>
        <taxon>Agaricales</taxon>
        <taxon>Marasmiineae</taxon>
        <taxon>Mycenaceae</taxon>
        <taxon>Favolaschia</taxon>
    </lineage>
</organism>
<feature type="region of interest" description="Disordered" evidence="1">
    <location>
        <begin position="362"/>
        <end position="389"/>
    </location>
</feature>
<dbReference type="Proteomes" id="UP001362999">
    <property type="component" value="Unassembled WGS sequence"/>
</dbReference>
<reference evidence="2 3" key="1">
    <citation type="journal article" date="2024" name="J Genomics">
        <title>Draft genome sequencing and assembly of Favolaschia claudopus CIRM-BRFM 2984 isolated from oak limbs.</title>
        <authorList>
            <person name="Navarro D."/>
            <person name="Drula E."/>
            <person name="Chaduli D."/>
            <person name="Cazenave R."/>
            <person name="Ahrendt S."/>
            <person name="Wang J."/>
            <person name="Lipzen A."/>
            <person name="Daum C."/>
            <person name="Barry K."/>
            <person name="Grigoriev I.V."/>
            <person name="Favel A."/>
            <person name="Rosso M.N."/>
            <person name="Martin F."/>
        </authorList>
    </citation>
    <scope>NUCLEOTIDE SEQUENCE [LARGE SCALE GENOMIC DNA]</scope>
    <source>
        <strain evidence="2 3">CIRM-BRFM 2984</strain>
    </source>
</reference>
<evidence type="ECO:0000313" key="3">
    <source>
        <dbReference type="Proteomes" id="UP001362999"/>
    </source>
</evidence>
<comment type="caution">
    <text evidence="2">The sequence shown here is derived from an EMBL/GenBank/DDBJ whole genome shotgun (WGS) entry which is preliminary data.</text>
</comment>
<accession>A0AAW0BBX5</accession>
<evidence type="ECO:0000256" key="1">
    <source>
        <dbReference type="SAM" id="MobiDB-lite"/>
    </source>
</evidence>
<proteinExistence type="predicted"/>
<keyword evidence="3" id="KW-1185">Reference proteome</keyword>
<protein>
    <submittedName>
        <fullName evidence="2">Uncharacterized protein</fullName>
    </submittedName>
</protein>
<gene>
    <name evidence="2" type="ORF">R3P38DRAFT_2957547</name>
</gene>
<dbReference type="AlphaFoldDB" id="A0AAW0BBX5"/>
<evidence type="ECO:0000313" key="2">
    <source>
        <dbReference type="EMBL" id="KAK7023109.1"/>
    </source>
</evidence>
<feature type="compositionally biased region" description="Basic and acidic residues" evidence="1">
    <location>
        <begin position="366"/>
        <end position="377"/>
    </location>
</feature>
<name>A0AAW0BBX5_9AGAR</name>